<keyword evidence="4" id="KW-0227">DNA damage</keyword>
<dbReference type="PANTHER" id="PTHR12415:SF0">
    <property type="entry name" value="TYROSYL-DNA PHOSPHODIESTERASE 1"/>
    <property type="match status" value="1"/>
</dbReference>
<dbReference type="OrthoDB" id="3907302at2759"/>
<evidence type="ECO:0000313" key="12">
    <source>
        <dbReference type="EMBL" id="KDN49587.1"/>
    </source>
</evidence>
<evidence type="ECO:0000256" key="3">
    <source>
        <dbReference type="ARBA" id="ARBA00022722"/>
    </source>
</evidence>
<name>A0A066W6I3_TILAU</name>
<dbReference type="OMA" id="YIQDFPL"/>
<feature type="region of interest" description="Disordered" evidence="11">
    <location>
        <begin position="1"/>
        <end position="47"/>
    </location>
</feature>
<keyword evidence="6" id="KW-0269">Exonuclease</keyword>
<feature type="active site" description="Nucleophile" evidence="9">
    <location>
        <position position="164"/>
    </location>
</feature>
<dbReference type="GO" id="GO:0003690">
    <property type="term" value="F:double-stranded DNA binding"/>
    <property type="evidence" value="ECO:0007669"/>
    <property type="project" value="TreeGrafter"/>
</dbReference>
<dbReference type="EMBL" id="JMSN01000021">
    <property type="protein sequence ID" value="KDN49587.1"/>
    <property type="molecule type" value="Genomic_DNA"/>
</dbReference>
<dbReference type="InterPro" id="IPR010347">
    <property type="entry name" value="Tdp1"/>
</dbReference>
<dbReference type="Gene3D" id="3.30.870.10">
    <property type="entry name" value="Endonuclease Chain A"/>
    <property type="match status" value="2"/>
</dbReference>
<comment type="subcellular location">
    <subcellularLocation>
        <location evidence="1">Nucleus</location>
    </subcellularLocation>
</comment>
<feature type="active site" description="Proton donor/acceptor" evidence="9">
    <location>
        <position position="425"/>
    </location>
</feature>
<evidence type="ECO:0000313" key="13">
    <source>
        <dbReference type="Proteomes" id="UP000027361"/>
    </source>
</evidence>
<feature type="compositionally biased region" description="Low complexity" evidence="11">
    <location>
        <begin position="30"/>
        <end position="41"/>
    </location>
</feature>
<dbReference type="InParanoid" id="A0A066W6I3"/>
<feature type="binding site" evidence="10">
    <location>
        <position position="166"/>
    </location>
    <ligand>
        <name>substrate</name>
    </ligand>
</feature>
<keyword evidence="7" id="KW-0234">DNA repair</keyword>
<dbReference type="RefSeq" id="XP_013244373.1">
    <property type="nucleotide sequence ID" value="XM_013388919.1"/>
</dbReference>
<dbReference type="PANTHER" id="PTHR12415">
    <property type="entry name" value="TYROSYL-DNA PHOSPHODIESTERASE 1"/>
    <property type="match status" value="1"/>
</dbReference>
<evidence type="ECO:0000256" key="4">
    <source>
        <dbReference type="ARBA" id="ARBA00022763"/>
    </source>
</evidence>
<comment type="caution">
    <text evidence="12">The sequence shown here is derived from an EMBL/GenBank/DDBJ whole genome shotgun (WGS) entry which is preliminary data.</text>
</comment>
<reference evidence="12 13" key="1">
    <citation type="submission" date="2014-05" db="EMBL/GenBank/DDBJ databases">
        <title>Draft genome sequence of a rare smut relative, Tilletiaria anomala UBC 951.</title>
        <authorList>
            <consortium name="DOE Joint Genome Institute"/>
            <person name="Toome M."/>
            <person name="Kuo A."/>
            <person name="Henrissat B."/>
            <person name="Lipzen A."/>
            <person name="Tritt A."/>
            <person name="Yoshinaga Y."/>
            <person name="Zane M."/>
            <person name="Barry K."/>
            <person name="Grigoriev I.V."/>
            <person name="Spatafora J.W."/>
            <person name="Aimea M.C."/>
        </authorList>
    </citation>
    <scope>NUCLEOTIDE SEQUENCE [LARGE SCALE GENOMIC DNA]</scope>
    <source>
        <strain evidence="12 13">UBC 951</strain>
    </source>
</reference>
<evidence type="ECO:0000256" key="11">
    <source>
        <dbReference type="SAM" id="MobiDB-lite"/>
    </source>
</evidence>
<proteinExistence type="inferred from homology"/>
<dbReference type="GO" id="GO:0003697">
    <property type="term" value="F:single-stranded DNA binding"/>
    <property type="evidence" value="ECO:0007669"/>
    <property type="project" value="TreeGrafter"/>
</dbReference>
<dbReference type="GO" id="GO:0006281">
    <property type="term" value="P:DNA repair"/>
    <property type="evidence" value="ECO:0007669"/>
    <property type="project" value="UniProtKB-KW"/>
</dbReference>
<evidence type="ECO:0000256" key="2">
    <source>
        <dbReference type="ARBA" id="ARBA00010205"/>
    </source>
</evidence>
<evidence type="ECO:0000256" key="8">
    <source>
        <dbReference type="ARBA" id="ARBA00023242"/>
    </source>
</evidence>
<keyword evidence="5" id="KW-0378">Hydrolase</keyword>
<keyword evidence="8" id="KW-0539">Nucleus</keyword>
<keyword evidence="13" id="KW-1185">Reference proteome</keyword>
<feature type="binding site" evidence="10">
    <location>
        <position position="427"/>
    </location>
    <ligand>
        <name>substrate</name>
    </ligand>
</feature>
<protein>
    <submittedName>
        <fullName evidence="12">Phospholipase D/nuclease</fullName>
    </submittedName>
</protein>
<dbReference type="STRING" id="1037660.A0A066W6I3"/>
<evidence type="ECO:0000256" key="6">
    <source>
        <dbReference type="ARBA" id="ARBA00022839"/>
    </source>
</evidence>
<keyword evidence="3" id="KW-0540">Nuclease</keyword>
<evidence type="ECO:0000256" key="1">
    <source>
        <dbReference type="ARBA" id="ARBA00004123"/>
    </source>
</evidence>
<accession>A0A066W6I3</accession>
<dbReference type="HOGENOM" id="CLU_508234_0_0_1"/>
<dbReference type="Pfam" id="PF06087">
    <property type="entry name" value="Tyr-DNA_phospho"/>
    <property type="match status" value="1"/>
</dbReference>
<dbReference type="AlphaFoldDB" id="A0A066W6I3"/>
<dbReference type="CDD" id="cd09122">
    <property type="entry name" value="PLDc_Tdp1_1"/>
    <property type="match status" value="1"/>
</dbReference>
<dbReference type="GO" id="GO:0004527">
    <property type="term" value="F:exonuclease activity"/>
    <property type="evidence" value="ECO:0007669"/>
    <property type="project" value="UniProtKB-KW"/>
</dbReference>
<evidence type="ECO:0000256" key="9">
    <source>
        <dbReference type="PIRSR" id="PIRSR610347-1"/>
    </source>
</evidence>
<dbReference type="GO" id="GO:0005634">
    <property type="term" value="C:nucleus"/>
    <property type="evidence" value="ECO:0007669"/>
    <property type="project" value="UniProtKB-SubCell"/>
</dbReference>
<dbReference type="GO" id="GO:0017005">
    <property type="term" value="F:3'-tyrosyl-DNA phosphodiesterase activity"/>
    <property type="evidence" value="ECO:0007669"/>
    <property type="project" value="TreeGrafter"/>
</dbReference>
<dbReference type="Proteomes" id="UP000027361">
    <property type="component" value="Unassembled WGS sequence"/>
</dbReference>
<dbReference type="SUPFAM" id="SSF56024">
    <property type="entry name" value="Phospholipase D/nuclease"/>
    <property type="match status" value="2"/>
</dbReference>
<evidence type="ECO:0000256" key="7">
    <source>
        <dbReference type="ARBA" id="ARBA00023204"/>
    </source>
</evidence>
<evidence type="ECO:0000256" key="10">
    <source>
        <dbReference type="PIRSR" id="PIRSR610347-2"/>
    </source>
</evidence>
<comment type="similarity">
    <text evidence="2">Belongs to the tyrosyl-DNA phosphodiesterase family.</text>
</comment>
<evidence type="ECO:0000256" key="5">
    <source>
        <dbReference type="ARBA" id="ARBA00022801"/>
    </source>
</evidence>
<feature type="compositionally biased region" description="Basic and acidic residues" evidence="11">
    <location>
        <begin position="1"/>
        <end position="12"/>
    </location>
</feature>
<gene>
    <name evidence="12" type="ORF">K437DRAFT_233852</name>
</gene>
<dbReference type="GeneID" id="25262861"/>
<organism evidence="12 13">
    <name type="scientific">Tilletiaria anomala (strain ATCC 24038 / CBS 436.72 / UBC 951)</name>
    <dbReference type="NCBI Taxonomy" id="1037660"/>
    <lineage>
        <taxon>Eukaryota</taxon>
        <taxon>Fungi</taxon>
        <taxon>Dikarya</taxon>
        <taxon>Basidiomycota</taxon>
        <taxon>Ustilaginomycotina</taxon>
        <taxon>Exobasidiomycetes</taxon>
        <taxon>Georgefischeriales</taxon>
        <taxon>Tilletiariaceae</taxon>
        <taxon>Tilletiaria</taxon>
    </lineage>
</organism>
<sequence length="536" mass="59463">MPARVYRKENDKFPSTACRTLNSGRDREQQQQGGSSRSGSSTARFATVNPVNDPVYARIQPQDRFWDGTIRHGFNALAPKHMKGVPFSDLLLPATPTNSNGLHQAVLSSYSCEMSWLYPQFPSPFTVGSGDSAPEQPGIQRPSELTPGWRLLIPELPPRHGVQHMKFMLLAFKHHLRFVLSTGNLQSCDWQAVENIVYIQDFPLKSTASSLLGSANGSPAGDLRLQLDFVLQSFGVPVAHPMRVAFPKYDLDRSNARLVASIPTSVPRKGWDAIRQSGLGRLGHILESFHLHKIPGGHVLEMQGSSTGWYTRHWLKTMHLIASGHHMPSTLPAPVAAVKLASHYERTIDLLTNAPVAQSTAAAAKMIWPRRVKILFPSERFVKQRFILGVGFAGIFYGHKDHFLKNTYKSMFNEQISKRVPTLMHAKSLLALPPDAMTDPSSIINAEGGRPDDVIGWSYVGSHNMTEAAWGNIKGTEDNPESTVKNYELGIVFPITRADLGKPPAQRCFGLQVPIYKHPLEPYKSSDVPWDQFAQG</sequence>